<evidence type="ECO:0000313" key="1">
    <source>
        <dbReference type="EMBL" id="AKP41222.1"/>
    </source>
</evidence>
<evidence type="ECO:0000313" key="2">
    <source>
        <dbReference type="Proteomes" id="UP001510562"/>
    </source>
</evidence>
<keyword evidence="2" id="KW-1185">Reference proteome</keyword>
<proteinExistence type="predicted"/>
<accession>A0AC59FV78</accession>
<protein>
    <submittedName>
        <fullName evidence="1">Phage repressor</fullName>
    </submittedName>
</protein>
<gene>
    <name evidence="1" type="ORF">CDIF1296T_00324</name>
</gene>
<name>A0AC59FV78_CLODI</name>
<dbReference type="Proteomes" id="UP001510562">
    <property type="component" value="Chromosome"/>
</dbReference>
<reference evidence="1 2" key="1">
    <citation type="journal article" date="2015" name="Genome Announc.">
        <title>Complete Genome Sequence of the Clostridium difficile Type Strain DSM 1296T.</title>
        <authorList>
            <person name="Riedel T."/>
            <person name="Bunk B."/>
            <person name="Wittmann J."/>
            <person name="Thurmer A."/>
            <person name="Sproer C."/>
            <person name="Gronow S."/>
            <person name="Liesegang H."/>
            <person name="Daniel R."/>
            <person name="Overmann J."/>
        </authorList>
    </citation>
    <scope>NUCLEOTIDE SEQUENCE [LARGE SCALE GENOMIC DNA]</scope>
    <source>
        <strain evidence="2">ATCC 9689 / DSM 1296 / BCRC 10642 / JCM 1296 / NCIMB 10666 / NCTC 11209 / 90556-M6S</strain>
    </source>
</reference>
<sequence>MFGKRLKLLRKELNYTQKELGEKLNISGRIIGYYESEERFPDKEILSKLADLFNVSVDYLLGRTNIRNAEHSAELELIEKLNFSDDIKEALRMISELSPASQEKMMKIAKVFLEEEMDKKK</sequence>
<dbReference type="EMBL" id="CP011968">
    <property type="protein sequence ID" value="AKP41222.1"/>
    <property type="molecule type" value="Genomic_DNA"/>
</dbReference>
<organism evidence="1 2">
    <name type="scientific">Clostridioides difficile ATCC 9689 = DSM 1296</name>
    <dbReference type="NCBI Taxonomy" id="1121308"/>
    <lineage>
        <taxon>Bacteria</taxon>
        <taxon>Bacillati</taxon>
        <taxon>Bacillota</taxon>
        <taxon>Clostridia</taxon>
        <taxon>Peptostreptococcales</taxon>
        <taxon>Peptostreptococcaceae</taxon>
        <taxon>Clostridioides</taxon>
    </lineage>
</organism>